<proteinExistence type="predicted"/>
<sequence>MTYSYVQNAINTEAFPNALQPFDPALMTGRGRGKYCYRSEIRGEAEAFLREKLAQRLGGMPILYIS</sequence>
<name>A0A644VV16_9ZZZZ</name>
<dbReference type="EMBL" id="VSSQ01000457">
    <property type="protein sequence ID" value="MPL95186.1"/>
    <property type="molecule type" value="Genomic_DNA"/>
</dbReference>
<organism evidence="1">
    <name type="scientific">bioreactor metagenome</name>
    <dbReference type="NCBI Taxonomy" id="1076179"/>
    <lineage>
        <taxon>unclassified sequences</taxon>
        <taxon>metagenomes</taxon>
        <taxon>ecological metagenomes</taxon>
    </lineage>
</organism>
<reference evidence="1" key="1">
    <citation type="submission" date="2019-08" db="EMBL/GenBank/DDBJ databases">
        <authorList>
            <person name="Kucharzyk K."/>
            <person name="Murdoch R.W."/>
            <person name="Higgins S."/>
            <person name="Loffler F."/>
        </authorList>
    </citation>
    <scope>NUCLEOTIDE SEQUENCE</scope>
</reference>
<accession>A0A644VV16</accession>
<comment type="caution">
    <text evidence="1">The sequence shown here is derived from an EMBL/GenBank/DDBJ whole genome shotgun (WGS) entry which is preliminary data.</text>
</comment>
<protein>
    <submittedName>
        <fullName evidence="1">Uncharacterized protein</fullName>
    </submittedName>
</protein>
<dbReference type="AlphaFoldDB" id="A0A644VV16"/>
<gene>
    <name evidence="1" type="ORF">SDC9_41355</name>
</gene>
<evidence type="ECO:0000313" key="1">
    <source>
        <dbReference type="EMBL" id="MPL95186.1"/>
    </source>
</evidence>